<dbReference type="PANTHER" id="PTHR21485">
    <property type="entry name" value="HAD SUPERFAMILY MEMBERS CMAS AND KDSC"/>
    <property type="match status" value="1"/>
</dbReference>
<evidence type="ECO:0000313" key="1">
    <source>
        <dbReference type="EMBL" id="AUD04469.1"/>
    </source>
</evidence>
<dbReference type="InterPro" id="IPR050793">
    <property type="entry name" value="CMP-NeuNAc_synthase"/>
</dbReference>
<gene>
    <name evidence="1" type="ORF">CWM47_23055</name>
</gene>
<reference evidence="1 2" key="1">
    <citation type="submission" date="2017-11" db="EMBL/GenBank/DDBJ databases">
        <title>Taxonomic description and genome sequences of Spirosoma HA7 sp. nov., isolated from pollen microhabitat of Corylus avellana.</title>
        <authorList>
            <person name="Ambika Manirajan B."/>
            <person name="Suarez C."/>
            <person name="Ratering S."/>
            <person name="Geissler-Plaum R."/>
            <person name="Cardinale M."/>
            <person name="Sylvia S."/>
        </authorList>
    </citation>
    <scope>NUCLEOTIDE SEQUENCE [LARGE SCALE GENOMIC DNA]</scope>
    <source>
        <strain evidence="1 2">HA7</strain>
    </source>
</reference>
<protein>
    <submittedName>
        <fullName evidence="1">Acylneuraminate cytidylyltransferase</fullName>
    </submittedName>
</protein>
<dbReference type="OrthoDB" id="9805604at2"/>
<keyword evidence="2" id="KW-1185">Reference proteome</keyword>
<dbReference type="EMBL" id="CP025096">
    <property type="protein sequence ID" value="AUD04469.1"/>
    <property type="molecule type" value="Genomic_DNA"/>
</dbReference>
<dbReference type="Pfam" id="PF02348">
    <property type="entry name" value="CTP_transf_3"/>
    <property type="match status" value="1"/>
</dbReference>
<dbReference type="InterPro" id="IPR029044">
    <property type="entry name" value="Nucleotide-diphossugar_trans"/>
</dbReference>
<dbReference type="AlphaFoldDB" id="A0A2K8Z3R1"/>
<dbReference type="GO" id="GO:0008781">
    <property type="term" value="F:N-acylneuraminate cytidylyltransferase activity"/>
    <property type="evidence" value="ECO:0007669"/>
    <property type="project" value="TreeGrafter"/>
</dbReference>
<dbReference type="KEGG" id="spir:CWM47_23055"/>
<proteinExistence type="predicted"/>
<dbReference type="PANTHER" id="PTHR21485:SF6">
    <property type="entry name" value="N-ACYLNEURAMINATE CYTIDYLYLTRANSFERASE-RELATED"/>
    <property type="match status" value="1"/>
</dbReference>
<sequence length="227" mass="26137">MSYSVAAIVPMRHSSERVPGKNYRDFAGKPLFHRIIDTLLECPSITQVVIDTDSPTVIEQAEIYYPSVTILERPQHLRDGSIPMNNVLLNTCEQVPADFYLQTHSTNPLLSAETVEKGVKQFLNQYPVYDTLFGVTRMQTRLWDPLARAINHNSNILLRTQDLPPVYMENSCMYIFKKETLLQKGNRIGDRPFMYEIAEIEAQDIDVELNFKVAEFLFTELYPEMAL</sequence>
<dbReference type="InterPro" id="IPR003329">
    <property type="entry name" value="Cytidylyl_trans"/>
</dbReference>
<keyword evidence="1" id="KW-0548">Nucleotidyltransferase</keyword>
<dbReference type="SUPFAM" id="SSF53448">
    <property type="entry name" value="Nucleotide-diphospho-sugar transferases"/>
    <property type="match status" value="1"/>
</dbReference>
<accession>A0A2K8Z3R1</accession>
<dbReference type="CDD" id="cd02513">
    <property type="entry name" value="CMP-NeuAc_Synthase"/>
    <property type="match status" value="1"/>
</dbReference>
<dbReference type="RefSeq" id="WP_100990534.1">
    <property type="nucleotide sequence ID" value="NZ_CP025096.1"/>
</dbReference>
<keyword evidence="1" id="KW-0808">Transferase</keyword>
<dbReference type="Gene3D" id="3.90.550.10">
    <property type="entry name" value="Spore Coat Polysaccharide Biosynthesis Protein SpsA, Chain A"/>
    <property type="match status" value="1"/>
</dbReference>
<name>A0A2K8Z3R1_9BACT</name>
<dbReference type="Proteomes" id="UP000232883">
    <property type="component" value="Chromosome"/>
</dbReference>
<evidence type="ECO:0000313" key="2">
    <source>
        <dbReference type="Proteomes" id="UP000232883"/>
    </source>
</evidence>
<organism evidence="1 2">
    <name type="scientific">Spirosoma pollinicola</name>
    <dbReference type="NCBI Taxonomy" id="2057025"/>
    <lineage>
        <taxon>Bacteria</taxon>
        <taxon>Pseudomonadati</taxon>
        <taxon>Bacteroidota</taxon>
        <taxon>Cytophagia</taxon>
        <taxon>Cytophagales</taxon>
        <taxon>Cytophagaceae</taxon>
        <taxon>Spirosoma</taxon>
    </lineage>
</organism>